<dbReference type="InterPro" id="IPR006284">
    <property type="entry name" value="Glut_synth_pro"/>
</dbReference>
<dbReference type="Pfam" id="PF02955">
    <property type="entry name" value="GSH-S_ATP"/>
    <property type="match status" value="1"/>
</dbReference>
<dbReference type="OrthoDB" id="9785415at2"/>
<evidence type="ECO:0000256" key="2">
    <source>
        <dbReference type="ARBA" id="ARBA00001946"/>
    </source>
</evidence>
<comment type="cofactor">
    <cofactor evidence="1">
        <name>Mn(2+)</name>
        <dbReference type="ChEBI" id="CHEBI:29035"/>
    </cofactor>
</comment>
<dbReference type="InterPro" id="IPR011761">
    <property type="entry name" value="ATP-grasp"/>
</dbReference>
<dbReference type="GO" id="GO:0005737">
    <property type="term" value="C:cytoplasm"/>
    <property type="evidence" value="ECO:0007669"/>
    <property type="project" value="TreeGrafter"/>
</dbReference>
<protein>
    <recommendedName>
        <fullName evidence="10">Glutathione synthetase</fullName>
        <ecNumber evidence="10">6.3.2.3</ecNumber>
    </recommendedName>
    <alternativeName>
        <fullName evidence="10">GSH synthetase</fullName>
        <shortName evidence="10">GSH-S</shortName>
        <shortName evidence="10">GSHase</shortName>
    </alternativeName>
    <alternativeName>
        <fullName evidence="10">Glutathione synthase</fullName>
    </alternativeName>
</protein>
<dbReference type="AlphaFoldDB" id="A0A4R3Y7C7"/>
<dbReference type="NCBIfam" id="TIGR01380">
    <property type="entry name" value="glut_syn"/>
    <property type="match status" value="1"/>
</dbReference>
<keyword evidence="8" id="KW-0460">Magnesium</keyword>
<keyword evidence="4 10" id="KW-0317">Glutathione biosynthesis</keyword>
<evidence type="ECO:0000256" key="9">
    <source>
        <dbReference type="ARBA" id="ARBA00023211"/>
    </source>
</evidence>
<proteinExistence type="inferred from homology"/>
<evidence type="ECO:0000256" key="6">
    <source>
        <dbReference type="ARBA" id="ARBA00022741"/>
    </source>
</evidence>
<dbReference type="FunFam" id="3.40.50.20:FF:000009">
    <property type="entry name" value="Glutathione synthetase"/>
    <property type="match status" value="1"/>
</dbReference>
<keyword evidence="5" id="KW-0479">Metal-binding</keyword>
<dbReference type="FunFam" id="3.30.1490.20:FF:000009">
    <property type="entry name" value="Glutathione synthetase"/>
    <property type="match status" value="1"/>
</dbReference>
<sequence>MKIAIILDPIEHIKTYKDSTFAMMKEASSRGHELFIMEQHDVVLQAGNIFGFSRKLSLNPDGDHWYTLGEPLKLPLEHFGAVLMRKDPPFDMEYIYSTYLLELSEKQGARILNKPIAIRNFNEKLSIAKFPEFTAPTLVTRRAEMIKDFLAEHQDVILKPLDGMGGSGIFRVTRNDPNLNVIIETMTHLGMRSIMAQRYIPEIVSGDKRILLINGVPVPFALARIPMKGETRGNLAAGGKGVAQPLSPRDREIAETLGPILRDEGLFLVGLDVIGDYLTEINVTSPTGMQEITAQSNFNVAGMFIDALEQSC</sequence>
<evidence type="ECO:0000256" key="3">
    <source>
        <dbReference type="ARBA" id="ARBA00022598"/>
    </source>
</evidence>
<dbReference type="InterPro" id="IPR004215">
    <property type="entry name" value="GSHS_N"/>
</dbReference>
<evidence type="ECO:0000256" key="5">
    <source>
        <dbReference type="ARBA" id="ARBA00022723"/>
    </source>
</evidence>
<comment type="pathway">
    <text evidence="10">Sulfur metabolism; glutathione biosynthesis; glutathione from L-cysteine and L-glutamate: step 2/2.</text>
</comment>
<dbReference type="Gene3D" id="3.30.470.20">
    <property type="entry name" value="ATP-grasp fold, B domain"/>
    <property type="match status" value="1"/>
</dbReference>
<dbReference type="EC" id="6.3.2.3" evidence="10"/>
<dbReference type="Gene3D" id="3.40.50.20">
    <property type="match status" value="1"/>
</dbReference>
<evidence type="ECO:0000313" key="13">
    <source>
        <dbReference type="Proteomes" id="UP000295367"/>
    </source>
</evidence>
<comment type="cofactor">
    <cofactor evidence="2">
        <name>Mg(2+)</name>
        <dbReference type="ChEBI" id="CHEBI:18420"/>
    </cofactor>
</comment>
<dbReference type="SUPFAM" id="SSF52440">
    <property type="entry name" value="PreATP-grasp domain"/>
    <property type="match status" value="1"/>
</dbReference>
<dbReference type="Pfam" id="PF02951">
    <property type="entry name" value="GSH-S_N"/>
    <property type="match status" value="1"/>
</dbReference>
<dbReference type="PROSITE" id="PS50975">
    <property type="entry name" value="ATP_GRASP"/>
    <property type="match status" value="1"/>
</dbReference>
<dbReference type="HAMAP" id="MF_00162">
    <property type="entry name" value="GSH_S"/>
    <property type="match status" value="1"/>
</dbReference>
<dbReference type="InterPro" id="IPR016185">
    <property type="entry name" value="PreATP-grasp_dom_sf"/>
</dbReference>
<evidence type="ECO:0000256" key="1">
    <source>
        <dbReference type="ARBA" id="ARBA00001936"/>
    </source>
</evidence>
<dbReference type="GO" id="GO:0004363">
    <property type="term" value="F:glutathione synthase activity"/>
    <property type="evidence" value="ECO:0007669"/>
    <property type="project" value="UniProtKB-UniRule"/>
</dbReference>
<dbReference type="InterPro" id="IPR013815">
    <property type="entry name" value="ATP_grasp_subdomain_1"/>
</dbReference>
<dbReference type="InterPro" id="IPR004218">
    <property type="entry name" value="GSHS_ATP-bd"/>
</dbReference>
<keyword evidence="6 10" id="KW-0547">Nucleotide-binding</keyword>
<evidence type="ECO:0000256" key="4">
    <source>
        <dbReference type="ARBA" id="ARBA00022684"/>
    </source>
</evidence>
<organism evidence="12 13">
    <name type="scientific">Sulfurirhabdus autotrophica</name>
    <dbReference type="NCBI Taxonomy" id="1706046"/>
    <lineage>
        <taxon>Bacteria</taxon>
        <taxon>Pseudomonadati</taxon>
        <taxon>Pseudomonadota</taxon>
        <taxon>Betaproteobacteria</taxon>
        <taxon>Nitrosomonadales</taxon>
        <taxon>Sulfuricellaceae</taxon>
        <taxon>Sulfurirhabdus</taxon>
    </lineage>
</organism>
<reference evidence="12 13" key="1">
    <citation type="submission" date="2019-03" db="EMBL/GenBank/DDBJ databases">
        <title>Genomic Encyclopedia of Type Strains, Phase IV (KMG-IV): sequencing the most valuable type-strain genomes for metagenomic binning, comparative biology and taxonomic classification.</title>
        <authorList>
            <person name="Goeker M."/>
        </authorList>
    </citation>
    <scope>NUCLEOTIDE SEQUENCE [LARGE SCALE GENOMIC DNA]</scope>
    <source>
        <strain evidence="12 13">DSM 100309</strain>
    </source>
</reference>
<evidence type="ECO:0000256" key="8">
    <source>
        <dbReference type="ARBA" id="ARBA00022842"/>
    </source>
</evidence>
<keyword evidence="9" id="KW-0464">Manganese</keyword>
<dbReference type="PANTHER" id="PTHR21621:SF4">
    <property type="entry name" value="GLUTATHIONE SYNTHETASE"/>
    <property type="match status" value="1"/>
</dbReference>
<name>A0A4R3Y7C7_9PROT</name>
<gene>
    <name evidence="10" type="primary">gshB</name>
    <name evidence="12" type="ORF">EDC63_104152</name>
</gene>
<feature type="domain" description="ATP-grasp" evidence="11">
    <location>
        <begin position="124"/>
        <end position="309"/>
    </location>
</feature>
<dbReference type="UniPathway" id="UPA00142">
    <property type="reaction ID" value="UER00210"/>
</dbReference>
<keyword evidence="13" id="KW-1185">Reference proteome</keyword>
<dbReference type="RefSeq" id="WP_124945816.1">
    <property type="nucleotide sequence ID" value="NZ_BHVT01000019.1"/>
</dbReference>
<comment type="catalytic activity">
    <reaction evidence="10">
        <text>gamma-L-glutamyl-L-cysteine + glycine + ATP = glutathione + ADP + phosphate + H(+)</text>
        <dbReference type="Rhea" id="RHEA:13557"/>
        <dbReference type="ChEBI" id="CHEBI:15378"/>
        <dbReference type="ChEBI" id="CHEBI:30616"/>
        <dbReference type="ChEBI" id="CHEBI:43474"/>
        <dbReference type="ChEBI" id="CHEBI:57305"/>
        <dbReference type="ChEBI" id="CHEBI:57925"/>
        <dbReference type="ChEBI" id="CHEBI:58173"/>
        <dbReference type="ChEBI" id="CHEBI:456216"/>
        <dbReference type="EC" id="6.3.2.3"/>
    </reaction>
</comment>
<dbReference type="NCBIfam" id="NF003573">
    <property type="entry name" value="PRK05246.1"/>
    <property type="match status" value="1"/>
</dbReference>
<evidence type="ECO:0000256" key="7">
    <source>
        <dbReference type="ARBA" id="ARBA00022840"/>
    </source>
</evidence>
<dbReference type="SUPFAM" id="SSF56059">
    <property type="entry name" value="Glutathione synthetase ATP-binding domain-like"/>
    <property type="match status" value="1"/>
</dbReference>
<dbReference type="Gene3D" id="3.30.1490.20">
    <property type="entry name" value="ATP-grasp fold, A domain"/>
    <property type="match status" value="1"/>
</dbReference>
<comment type="similarity">
    <text evidence="10">Belongs to the prokaryotic GSH synthase family.</text>
</comment>
<accession>A0A4R3Y7C7</accession>
<keyword evidence="7 10" id="KW-0067">ATP-binding</keyword>
<dbReference type="GO" id="GO:0005524">
    <property type="term" value="F:ATP binding"/>
    <property type="evidence" value="ECO:0007669"/>
    <property type="project" value="UniProtKB-UniRule"/>
</dbReference>
<evidence type="ECO:0000259" key="11">
    <source>
        <dbReference type="PROSITE" id="PS50975"/>
    </source>
</evidence>
<dbReference type="GO" id="GO:0046872">
    <property type="term" value="F:metal ion binding"/>
    <property type="evidence" value="ECO:0007669"/>
    <property type="project" value="UniProtKB-KW"/>
</dbReference>
<dbReference type="EMBL" id="SMCO01000004">
    <property type="protein sequence ID" value="TCV88195.1"/>
    <property type="molecule type" value="Genomic_DNA"/>
</dbReference>
<dbReference type="PANTHER" id="PTHR21621">
    <property type="entry name" value="RIBOSOMAL PROTEIN S6 MODIFICATION PROTEIN"/>
    <property type="match status" value="1"/>
</dbReference>
<evidence type="ECO:0000313" key="12">
    <source>
        <dbReference type="EMBL" id="TCV88195.1"/>
    </source>
</evidence>
<comment type="caution">
    <text evidence="12">The sequence shown here is derived from an EMBL/GenBank/DDBJ whole genome shotgun (WGS) entry which is preliminary data.</text>
</comment>
<dbReference type="Proteomes" id="UP000295367">
    <property type="component" value="Unassembled WGS sequence"/>
</dbReference>
<evidence type="ECO:0000256" key="10">
    <source>
        <dbReference type="HAMAP-Rule" id="MF_00162"/>
    </source>
</evidence>
<keyword evidence="3 10" id="KW-0436">Ligase</keyword>